<feature type="transmembrane region" description="Helical" evidence="1">
    <location>
        <begin position="132"/>
        <end position="151"/>
    </location>
</feature>
<feature type="transmembrane region" description="Helical" evidence="1">
    <location>
        <begin position="157"/>
        <end position="175"/>
    </location>
</feature>
<keyword evidence="1" id="KW-1133">Transmembrane helix</keyword>
<keyword evidence="2" id="KW-0378">Hydrolase</keyword>
<keyword evidence="3" id="KW-1185">Reference proteome</keyword>
<organism evidence="2 3">
    <name type="scientific">Azospirillum endophyticum</name>
    <dbReference type="NCBI Taxonomy" id="2800326"/>
    <lineage>
        <taxon>Bacteria</taxon>
        <taxon>Pseudomonadati</taxon>
        <taxon>Pseudomonadota</taxon>
        <taxon>Alphaproteobacteria</taxon>
        <taxon>Rhodospirillales</taxon>
        <taxon>Azospirillaceae</taxon>
        <taxon>Azospirillum</taxon>
    </lineage>
</organism>
<feature type="transmembrane region" description="Helical" evidence="1">
    <location>
        <begin position="79"/>
        <end position="98"/>
    </location>
</feature>
<comment type="caution">
    <text evidence="2">The sequence shown here is derived from an EMBL/GenBank/DDBJ whole genome shotgun (WGS) entry which is preliminary data.</text>
</comment>
<proteinExistence type="predicted"/>
<keyword evidence="1" id="KW-0472">Membrane</keyword>
<protein>
    <submittedName>
        <fullName evidence="2">Protease</fullName>
    </submittedName>
</protein>
<dbReference type="GO" id="GO:0006508">
    <property type="term" value="P:proteolysis"/>
    <property type="evidence" value="ECO:0007669"/>
    <property type="project" value="UniProtKB-KW"/>
</dbReference>
<dbReference type="GO" id="GO:0008233">
    <property type="term" value="F:peptidase activity"/>
    <property type="evidence" value="ECO:0007669"/>
    <property type="project" value="UniProtKB-KW"/>
</dbReference>
<evidence type="ECO:0000313" key="2">
    <source>
        <dbReference type="EMBL" id="MBK1842415.1"/>
    </source>
</evidence>
<accession>A0ABS1FG71</accession>
<gene>
    <name evidence="2" type="ORF">JHL17_33975</name>
</gene>
<dbReference type="Proteomes" id="UP000652760">
    <property type="component" value="Unassembled WGS sequence"/>
</dbReference>
<keyword evidence="2" id="KW-0645">Protease</keyword>
<feature type="transmembrane region" description="Helical" evidence="1">
    <location>
        <begin position="46"/>
        <end position="67"/>
    </location>
</feature>
<evidence type="ECO:0000313" key="3">
    <source>
        <dbReference type="Proteomes" id="UP000652760"/>
    </source>
</evidence>
<dbReference type="RefSeq" id="WP_200199082.1">
    <property type="nucleotide sequence ID" value="NZ_JAENHM010000087.1"/>
</dbReference>
<name>A0ABS1FG71_9PROT</name>
<keyword evidence="1" id="KW-0812">Transmembrane</keyword>
<dbReference type="EMBL" id="JAENHM010000087">
    <property type="protein sequence ID" value="MBK1842415.1"/>
    <property type="molecule type" value="Genomic_DNA"/>
</dbReference>
<reference evidence="3" key="1">
    <citation type="submission" date="2021-01" db="EMBL/GenBank/DDBJ databases">
        <title>Genome public.</title>
        <authorList>
            <person name="Liu C."/>
            <person name="Sun Q."/>
        </authorList>
    </citation>
    <scope>NUCLEOTIDE SEQUENCE [LARGE SCALE GENOMIC DNA]</scope>
    <source>
        <strain evidence="3">YIM B02556</strain>
    </source>
</reference>
<evidence type="ECO:0000256" key="1">
    <source>
        <dbReference type="SAM" id="Phobius"/>
    </source>
</evidence>
<sequence length="452" mass="48831">MLKLAFLLIGPRAFRSRWYVIVLLGLLLMGLGLALAVGLSNGLTQAIHAALGLVLTAAGTVTLMMALSAAPGADRRFAVARAVLAIFAGMLLLASPLLSGWTLALPLAAVLVLDGMNRAGAAVVFRVRIWRVLVLCALAELGLAAMMLAEWPLPSDRNTPLCIGLLIGLSGWLLLRLGTMLRSLEDEAAILNLPIFSGRGWYDNAPVLVGDGQEPAGRRDRPLVVRVWTPVASATAPLDRRLVIDRYIAAIDRNGVVSTGHSALDLAPDLYISHYPATEVDRSAVSFVTALRTGAENDVPGRFLPSYEAEVADWCPADAGVELWTYDPRRLRAFWAGYRQDNTYNLANRNCSVVVAAALDAALEGTMASRSPWLRLLRLLMDPDIWVASLIRSRADAMSWTPGFVLDYAAALARVVDRPGRSWNRRLAGFLGQLRGRPQAGEPGDQLDTQPS</sequence>